<feature type="chain" id="PRO_5044665838" evidence="1">
    <location>
        <begin position="23"/>
        <end position="157"/>
    </location>
</feature>
<evidence type="ECO:0000313" key="4">
    <source>
        <dbReference type="RefSeq" id="XP_022292873.1"/>
    </source>
</evidence>
<protein>
    <submittedName>
        <fullName evidence="3">Uncharacterized protein LOC111101576</fullName>
    </submittedName>
    <submittedName>
        <fullName evidence="4">Uncharacterized protein LOC111103719</fullName>
    </submittedName>
</protein>
<dbReference type="GeneID" id="111101576"/>
<sequence length="157" mass="18026">MMNLQRFLFSFVLLVVCSVTSATPDQFWNSAESTDLDESGERINPVHKPLMNFLITSKDLQKAGIPVSSEEKRFGFAPMRGKRFYNDLDFPIVRNNKRARFFGLRGKRVPSLEQKLSDEDFKNILGKLLNDAYDFSTNSNDADSSLEKRFRFTALRG</sequence>
<name>A0A8B8AH12_CRAVI</name>
<organism evidence="2 3">
    <name type="scientific">Crassostrea virginica</name>
    <name type="common">Eastern oyster</name>
    <dbReference type="NCBI Taxonomy" id="6565"/>
    <lineage>
        <taxon>Eukaryota</taxon>
        <taxon>Metazoa</taxon>
        <taxon>Spiralia</taxon>
        <taxon>Lophotrochozoa</taxon>
        <taxon>Mollusca</taxon>
        <taxon>Bivalvia</taxon>
        <taxon>Autobranchia</taxon>
        <taxon>Pteriomorphia</taxon>
        <taxon>Ostreida</taxon>
        <taxon>Ostreoidea</taxon>
        <taxon>Ostreidae</taxon>
        <taxon>Crassostrea</taxon>
    </lineage>
</organism>
<dbReference type="RefSeq" id="XP_022289818.1">
    <property type="nucleotide sequence ID" value="XM_022434110.1"/>
</dbReference>
<keyword evidence="1" id="KW-0732">Signal</keyword>
<dbReference type="Proteomes" id="UP000694844">
    <property type="component" value="Chromosome 1"/>
</dbReference>
<evidence type="ECO:0000256" key="1">
    <source>
        <dbReference type="SAM" id="SignalP"/>
    </source>
</evidence>
<gene>
    <name evidence="3" type="primary">LOC111101576</name>
    <name evidence="4" type="synonym">LOC111103719</name>
</gene>
<reference evidence="3" key="2">
    <citation type="submission" date="2025-04" db="UniProtKB">
        <authorList>
            <consortium name="RefSeq"/>
        </authorList>
    </citation>
    <scope>IDENTIFICATION</scope>
    <source>
        <tissue evidence="3">Whole sample</tissue>
    </source>
</reference>
<dbReference type="KEGG" id="cvn:111101576"/>
<proteinExistence type="predicted"/>
<keyword evidence="2" id="KW-1185">Reference proteome</keyword>
<feature type="signal peptide" evidence="1">
    <location>
        <begin position="1"/>
        <end position="22"/>
    </location>
</feature>
<dbReference type="KEGG" id="cvn:111103719"/>
<reference evidence="2" key="1">
    <citation type="submission" date="2024-06" db="UniProtKB">
        <authorList>
            <consortium name="RefSeq"/>
        </authorList>
    </citation>
    <scope>NUCLEOTIDE SEQUENCE [LARGE SCALE GENOMIC DNA]</scope>
    <source>
        <tissue evidence="4">Whole sample</tissue>
    </source>
</reference>
<dbReference type="RefSeq" id="XP_022292873.1">
    <property type="nucleotide sequence ID" value="XM_022437165.1"/>
</dbReference>
<dbReference type="AlphaFoldDB" id="A0A8B8AH12"/>
<dbReference type="OrthoDB" id="6119908at2759"/>
<evidence type="ECO:0000313" key="3">
    <source>
        <dbReference type="RefSeq" id="XP_022289818.1"/>
    </source>
</evidence>
<accession>A0A8B8AH12</accession>
<evidence type="ECO:0000313" key="2">
    <source>
        <dbReference type="Proteomes" id="UP000694844"/>
    </source>
</evidence>